<dbReference type="InterPro" id="IPR037066">
    <property type="entry name" value="Plug_dom_sf"/>
</dbReference>
<dbReference type="SUPFAM" id="SSF49464">
    <property type="entry name" value="Carboxypeptidase regulatory domain-like"/>
    <property type="match status" value="1"/>
</dbReference>
<dbReference type="PROSITE" id="PS52016">
    <property type="entry name" value="TONB_DEPENDENT_REC_3"/>
    <property type="match status" value="1"/>
</dbReference>
<comment type="similarity">
    <text evidence="8 9">Belongs to the TonB-dependent receptor family.</text>
</comment>
<keyword evidence="5 9" id="KW-0798">TonB box</keyword>
<dbReference type="Pfam" id="PF07715">
    <property type="entry name" value="Plug"/>
    <property type="match status" value="1"/>
</dbReference>
<dbReference type="InterPro" id="IPR023997">
    <property type="entry name" value="TonB-dep_OMP_SusC/RagA_CS"/>
</dbReference>
<evidence type="ECO:0000256" key="5">
    <source>
        <dbReference type="ARBA" id="ARBA00023077"/>
    </source>
</evidence>
<evidence type="ECO:0000256" key="2">
    <source>
        <dbReference type="ARBA" id="ARBA00022448"/>
    </source>
</evidence>
<evidence type="ECO:0000259" key="11">
    <source>
        <dbReference type="Pfam" id="PF07715"/>
    </source>
</evidence>
<name>H1YDS0_9SPHI</name>
<dbReference type="Gene3D" id="2.40.170.20">
    <property type="entry name" value="TonB-dependent receptor, beta-barrel domain"/>
    <property type="match status" value="1"/>
</dbReference>
<gene>
    <name evidence="12" type="ORF">Mucpa_6709</name>
</gene>
<dbReference type="HOGENOM" id="CLU_004317_0_2_10"/>
<keyword evidence="13" id="KW-1185">Reference proteome</keyword>
<dbReference type="PROSITE" id="PS00018">
    <property type="entry name" value="EF_HAND_1"/>
    <property type="match status" value="1"/>
</dbReference>
<evidence type="ECO:0000256" key="3">
    <source>
        <dbReference type="ARBA" id="ARBA00022452"/>
    </source>
</evidence>
<dbReference type="Pfam" id="PF00593">
    <property type="entry name" value="TonB_dep_Rec_b-barrel"/>
    <property type="match status" value="1"/>
</dbReference>
<keyword evidence="2 8" id="KW-0813">Transport</keyword>
<dbReference type="InterPro" id="IPR008969">
    <property type="entry name" value="CarboxyPept-like_regulatory"/>
</dbReference>
<proteinExistence type="inferred from homology"/>
<keyword evidence="6 8" id="KW-0472">Membrane</keyword>
<dbReference type="RefSeq" id="WP_008512722.1">
    <property type="nucleotide sequence ID" value="NZ_CM001403.1"/>
</dbReference>
<dbReference type="Proteomes" id="UP000002774">
    <property type="component" value="Chromosome"/>
</dbReference>
<dbReference type="InterPro" id="IPR000531">
    <property type="entry name" value="Beta-barrel_TonB"/>
</dbReference>
<dbReference type="EMBL" id="CM001403">
    <property type="protein sequence ID" value="EHQ30759.1"/>
    <property type="molecule type" value="Genomic_DNA"/>
</dbReference>
<feature type="domain" description="TonB-dependent receptor plug" evidence="11">
    <location>
        <begin position="131"/>
        <end position="240"/>
    </location>
</feature>
<dbReference type="Pfam" id="PF13715">
    <property type="entry name" value="CarbopepD_reg_2"/>
    <property type="match status" value="1"/>
</dbReference>
<dbReference type="InterPro" id="IPR039426">
    <property type="entry name" value="TonB-dep_rcpt-like"/>
</dbReference>
<dbReference type="InterPro" id="IPR018247">
    <property type="entry name" value="EF_Hand_1_Ca_BS"/>
</dbReference>
<dbReference type="GO" id="GO:0009279">
    <property type="term" value="C:cell outer membrane"/>
    <property type="evidence" value="ECO:0007669"/>
    <property type="project" value="UniProtKB-SubCell"/>
</dbReference>
<sequence>MKVFYLHYLQQPQPLPKGRIFTVLFLALFFQAFSLFAQTLTIKGKVVDGSGAPLPGATVMVKGTTTGTVTDPNGNYSINIQNRNAILVFSFISFQKQEQPVGNNTQVNVTMHENALSLNDVVVVGYGEMKKKMLSTAVSSVSAKQIEDRLVATPAEALVGQVSGVQISQALGDPGAAPVITIRGLGSIGAGNGPLFVVDGYPLNSSDDFNQINPADIETVQVLKDAAAAAIYGSRGGNGIIIVTTKRGKAGATKFNFTANTGFANVSKTVAVLNKDQYVDYVKDAFANSGKTLPAIYNDPSTLQNTNWQDEIFRRGWTSSYALSASGGTDKVTFNVTGAYYRQTGIIKATDFNRYNLRASMDAKLTKKLKFSFNIAPSYTINDQTATGGGLNNALINGIGVNPSGVGGTVISALLQPPIIPVRQPNGDYSNATSILSVGGQTFNGNPYNPVAVLDLYKDRTSTGRVLSNTAIDFEIIKGLKFRSSFGFEGIFNNRAWFVPSTLQSDNAPTANINNPVLTNVRARTTQGTNYNYVSENTLNYNTKFGKNHDLSLLAGYSFQKNTYTETSQAGQNGTVTNGIVENPNDAGVILGTYAYSSNALISTFGRANYSYKDKYLLSASVRTDGSSRFGLNNQYATFPAFSAAWRIGEEGFMKKITAISELKLRGSYGVSGNNNIGDYSSQSYATQVNYVFGANNSTPVFGFSPNSLANADLTWETNKQTDLALEIGLLGDRIYFTVDAYHRLTNNLLLSRGVPGIYGFANTIFTNVGSVQNNGLEFSVKTNNLNGTIKWTTDANISFNQNKVIALTDDGNFVGYDAAFGYTNSIRVVPGQAMSSFYGYRQIGVYKDAADVAASAKWAAGGSVPGDVKYADVNGDGKIDASDIVNIGSPLPKFTYGITNRFDYKSFTFSFLFQGTYGNQVLNSADRYTDYYNGSFNVRTNALNRWRSATDQGDGMTPRAAATNPSSTTVVSTRNIFDGSYLRLRNVTLGYVLTGNLLKVLHVNTARVFLSAENVATFTKYFGYNPEVNVWAGSPAPRYGVDQGTYPLPRTFSFGLNIGF</sequence>
<dbReference type="OrthoDB" id="9768177at2"/>
<organism evidence="12 13">
    <name type="scientific">Mucilaginibacter paludis DSM 18603</name>
    <dbReference type="NCBI Taxonomy" id="714943"/>
    <lineage>
        <taxon>Bacteria</taxon>
        <taxon>Pseudomonadati</taxon>
        <taxon>Bacteroidota</taxon>
        <taxon>Sphingobacteriia</taxon>
        <taxon>Sphingobacteriales</taxon>
        <taxon>Sphingobacteriaceae</taxon>
        <taxon>Mucilaginibacter</taxon>
    </lineage>
</organism>
<evidence type="ECO:0000313" key="13">
    <source>
        <dbReference type="Proteomes" id="UP000002774"/>
    </source>
</evidence>
<dbReference type="FunFam" id="2.60.40.1120:FF:000003">
    <property type="entry name" value="Outer membrane protein Omp121"/>
    <property type="match status" value="1"/>
</dbReference>
<dbReference type="eggNOG" id="COG1629">
    <property type="taxonomic scope" value="Bacteria"/>
</dbReference>
<dbReference type="STRING" id="714943.Mucpa_6709"/>
<accession>H1YDS0</accession>
<protein>
    <submittedName>
        <fullName evidence="12">TonB-dependent receptor plug</fullName>
    </submittedName>
</protein>
<dbReference type="AlphaFoldDB" id="H1YDS0"/>
<evidence type="ECO:0000313" key="12">
    <source>
        <dbReference type="EMBL" id="EHQ30759.1"/>
    </source>
</evidence>
<dbReference type="InterPro" id="IPR012910">
    <property type="entry name" value="Plug_dom"/>
</dbReference>
<evidence type="ECO:0000256" key="7">
    <source>
        <dbReference type="ARBA" id="ARBA00023237"/>
    </source>
</evidence>
<feature type="domain" description="TonB-dependent receptor-like beta-barrel" evidence="10">
    <location>
        <begin position="438"/>
        <end position="889"/>
    </location>
</feature>
<dbReference type="Gene3D" id="2.170.130.10">
    <property type="entry name" value="TonB-dependent receptor, plug domain"/>
    <property type="match status" value="1"/>
</dbReference>
<keyword evidence="7 8" id="KW-0998">Cell outer membrane</keyword>
<dbReference type="NCBIfam" id="TIGR04057">
    <property type="entry name" value="SusC_RagA_signa"/>
    <property type="match status" value="1"/>
</dbReference>
<evidence type="ECO:0000256" key="4">
    <source>
        <dbReference type="ARBA" id="ARBA00022692"/>
    </source>
</evidence>
<reference evidence="12" key="1">
    <citation type="submission" date="2011-09" db="EMBL/GenBank/DDBJ databases">
        <title>The permanent draft genome of Mucilaginibacter paludis DSM 18603.</title>
        <authorList>
            <consortium name="US DOE Joint Genome Institute (JGI-PGF)"/>
            <person name="Lucas S."/>
            <person name="Han J."/>
            <person name="Lapidus A."/>
            <person name="Bruce D."/>
            <person name="Goodwin L."/>
            <person name="Pitluck S."/>
            <person name="Peters L."/>
            <person name="Kyrpides N."/>
            <person name="Mavromatis K."/>
            <person name="Ivanova N."/>
            <person name="Mikhailova N."/>
            <person name="Held B."/>
            <person name="Detter J.C."/>
            <person name="Tapia R."/>
            <person name="Han C."/>
            <person name="Land M."/>
            <person name="Hauser L."/>
            <person name="Markowitz V."/>
            <person name="Cheng J.-F."/>
            <person name="Hugenholtz P."/>
            <person name="Woyke T."/>
            <person name="Wu D."/>
            <person name="Tindall B."/>
            <person name="Brambilla E."/>
            <person name="Klenk H.-P."/>
            <person name="Eisen J.A."/>
        </authorList>
    </citation>
    <scope>NUCLEOTIDE SEQUENCE [LARGE SCALE GENOMIC DNA]</scope>
    <source>
        <strain evidence="12">DSM 18603</strain>
    </source>
</reference>
<keyword evidence="3 8" id="KW-1134">Transmembrane beta strand</keyword>
<evidence type="ECO:0000256" key="8">
    <source>
        <dbReference type="PROSITE-ProRule" id="PRU01360"/>
    </source>
</evidence>
<evidence type="ECO:0000259" key="10">
    <source>
        <dbReference type="Pfam" id="PF00593"/>
    </source>
</evidence>
<evidence type="ECO:0000256" key="9">
    <source>
        <dbReference type="RuleBase" id="RU003357"/>
    </source>
</evidence>
<dbReference type="InterPro" id="IPR036942">
    <property type="entry name" value="Beta-barrel_TonB_sf"/>
</dbReference>
<dbReference type="SUPFAM" id="SSF56935">
    <property type="entry name" value="Porins"/>
    <property type="match status" value="1"/>
</dbReference>
<keyword evidence="4 8" id="KW-0812">Transmembrane</keyword>
<comment type="subcellular location">
    <subcellularLocation>
        <location evidence="1 8">Cell outer membrane</location>
        <topology evidence="1 8">Multi-pass membrane protein</topology>
    </subcellularLocation>
</comment>
<evidence type="ECO:0000256" key="6">
    <source>
        <dbReference type="ARBA" id="ARBA00023136"/>
    </source>
</evidence>
<dbReference type="NCBIfam" id="TIGR04056">
    <property type="entry name" value="OMP_RagA_SusC"/>
    <property type="match status" value="1"/>
</dbReference>
<evidence type="ECO:0000256" key="1">
    <source>
        <dbReference type="ARBA" id="ARBA00004571"/>
    </source>
</evidence>
<dbReference type="Gene3D" id="2.60.40.1120">
    <property type="entry name" value="Carboxypeptidase-like, regulatory domain"/>
    <property type="match status" value="1"/>
</dbReference>
<keyword evidence="12" id="KW-0675">Receptor</keyword>
<dbReference type="InterPro" id="IPR023996">
    <property type="entry name" value="TonB-dep_OMP_SusC/RagA"/>
</dbReference>